<organism evidence="1 2">
    <name type="scientific">Gongylonema pulchrum</name>
    <dbReference type="NCBI Taxonomy" id="637853"/>
    <lineage>
        <taxon>Eukaryota</taxon>
        <taxon>Metazoa</taxon>
        <taxon>Ecdysozoa</taxon>
        <taxon>Nematoda</taxon>
        <taxon>Chromadorea</taxon>
        <taxon>Rhabditida</taxon>
        <taxon>Spirurina</taxon>
        <taxon>Spiruromorpha</taxon>
        <taxon>Spiruroidea</taxon>
        <taxon>Gongylonematidae</taxon>
        <taxon>Gongylonema</taxon>
    </lineage>
</organism>
<evidence type="ECO:0000313" key="2">
    <source>
        <dbReference type="Proteomes" id="UP000271098"/>
    </source>
</evidence>
<gene>
    <name evidence="1" type="ORF">GPUH_LOCUS16303</name>
</gene>
<reference evidence="1 2" key="1">
    <citation type="submission" date="2018-11" db="EMBL/GenBank/DDBJ databases">
        <authorList>
            <consortium name="Pathogen Informatics"/>
        </authorList>
    </citation>
    <scope>NUCLEOTIDE SEQUENCE [LARGE SCALE GENOMIC DNA]</scope>
</reference>
<keyword evidence="2" id="KW-1185">Reference proteome</keyword>
<protein>
    <submittedName>
        <fullName evidence="1">Uncharacterized protein</fullName>
    </submittedName>
</protein>
<dbReference type="EMBL" id="UYRT01083564">
    <property type="protein sequence ID" value="VDN27620.1"/>
    <property type="molecule type" value="Genomic_DNA"/>
</dbReference>
<dbReference type="AlphaFoldDB" id="A0A3P7MM14"/>
<dbReference type="Proteomes" id="UP000271098">
    <property type="component" value="Unassembled WGS sequence"/>
</dbReference>
<sequence length="66" mass="7040">MLAVPVVVGDKVVAKVDGVVAVKVVDNRGVALVDKVAVVDGVAVDTEQQQQQQTMQQKELVIKMLL</sequence>
<accession>A0A3P7MM14</accession>
<proteinExistence type="predicted"/>
<evidence type="ECO:0000313" key="1">
    <source>
        <dbReference type="EMBL" id="VDN27620.1"/>
    </source>
</evidence>
<name>A0A3P7MM14_9BILA</name>